<dbReference type="Pfam" id="PF04387">
    <property type="entry name" value="PTPLA"/>
    <property type="match status" value="1"/>
</dbReference>
<evidence type="ECO:0000256" key="3">
    <source>
        <dbReference type="ARBA" id="ARBA00007811"/>
    </source>
</evidence>
<name>A0AAV4ZX52_9AGAM</name>
<keyword evidence="5 14" id="KW-0444">Lipid biosynthesis</keyword>
<keyword evidence="9 14" id="KW-0443">Lipid metabolism</keyword>
<dbReference type="Proteomes" id="UP001050691">
    <property type="component" value="Unassembled WGS sequence"/>
</dbReference>
<dbReference type="EMBL" id="BPWL01000001">
    <property type="protein sequence ID" value="GJJ06240.1"/>
    <property type="molecule type" value="Genomic_DNA"/>
</dbReference>
<evidence type="ECO:0000256" key="10">
    <source>
        <dbReference type="ARBA" id="ARBA00023136"/>
    </source>
</evidence>
<feature type="transmembrane region" description="Helical" evidence="14">
    <location>
        <begin position="205"/>
        <end position="222"/>
    </location>
</feature>
<dbReference type="GO" id="GO:0005789">
    <property type="term" value="C:endoplasmic reticulum membrane"/>
    <property type="evidence" value="ECO:0007669"/>
    <property type="project" value="UniProtKB-SubCell"/>
</dbReference>
<keyword evidence="16" id="KW-1185">Reference proteome</keyword>
<keyword evidence="6 14" id="KW-0812">Transmembrane</keyword>
<evidence type="ECO:0000256" key="2">
    <source>
        <dbReference type="ARBA" id="ARBA00005194"/>
    </source>
</evidence>
<dbReference type="GO" id="GO:0030148">
    <property type="term" value="P:sphingolipid biosynthetic process"/>
    <property type="evidence" value="ECO:0007669"/>
    <property type="project" value="TreeGrafter"/>
</dbReference>
<sequence length="243" mass="27778">MKLSTEKRHIAGLTPLAQVASATSTPTAASALIKRLGSYQIVKAILPFQAQVEASIPSEWLPFLERAKTAFTAVGWQVAVVQSFAILEVLHALLGWVRSPLTTTAMQVSSRLILVWAIADRFESARYNPIYTSMVFSWSITEIIRYTFYALNKLEFEPRWLLWLRYTTFYILYPTGAGSEAGLIYSTLPYRQAWANWSEGDLIRGLLFCIWWPGLYVMYTYMIKQRRKVLGKVRSEGQKIKTM</sequence>
<organism evidence="15 16">
    <name type="scientific">Clathrus columnatus</name>
    <dbReference type="NCBI Taxonomy" id="1419009"/>
    <lineage>
        <taxon>Eukaryota</taxon>
        <taxon>Fungi</taxon>
        <taxon>Dikarya</taxon>
        <taxon>Basidiomycota</taxon>
        <taxon>Agaricomycotina</taxon>
        <taxon>Agaricomycetes</taxon>
        <taxon>Phallomycetidae</taxon>
        <taxon>Phallales</taxon>
        <taxon>Clathraceae</taxon>
        <taxon>Clathrus</taxon>
    </lineage>
</organism>
<comment type="caution">
    <text evidence="15">The sequence shown here is derived from an EMBL/GenBank/DDBJ whole genome shotgun (WGS) entry which is preliminary data.</text>
</comment>
<keyword evidence="11 14" id="KW-0275">Fatty acid biosynthesis</keyword>
<dbReference type="PANTHER" id="PTHR11035">
    <property type="entry name" value="VERY-LONG-CHAIN (3R)-3-HYDROXYACYL-COA DEHYDRATASE"/>
    <property type="match status" value="1"/>
</dbReference>
<evidence type="ECO:0000256" key="8">
    <source>
        <dbReference type="ARBA" id="ARBA00022989"/>
    </source>
</evidence>
<evidence type="ECO:0000256" key="6">
    <source>
        <dbReference type="ARBA" id="ARBA00022692"/>
    </source>
</evidence>
<keyword evidence="12 14" id="KW-0456">Lyase</keyword>
<dbReference type="AlphaFoldDB" id="A0AAV4ZX52"/>
<proteinExistence type="inferred from homology"/>
<evidence type="ECO:0000256" key="1">
    <source>
        <dbReference type="ARBA" id="ARBA00004141"/>
    </source>
</evidence>
<keyword evidence="14" id="KW-0256">Endoplasmic reticulum</keyword>
<evidence type="ECO:0000256" key="14">
    <source>
        <dbReference type="RuleBase" id="RU363109"/>
    </source>
</evidence>
<evidence type="ECO:0000313" key="16">
    <source>
        <dbReference type="Proteomes" id="UP001050691"/>
    </source>
</evidence>
<keyword evidence="7 14" id="KW-0276">Fatty acid metabolism</keyword>
<keyword evidence="8 14" id="KW-1133">Transmembrane helix</keyword>
<feature type="transmembrane region" description="Helical" evidence="14">
    <location>
        <begin position="163"/>
        <end position="185"/>
    </location>
</feature>
<accession>A0AAV4ZX52</accession>
<comment type="similarity">
    <text evidence="3 14">Belongs to the very long-chain fatty acids dehydratase HACD family.</text>
</comment>
<dbReference type="GO" id="GO:0102158">
    <property type="term" value="F:very-long-chain (3R)-3-hydroxyacyl-CoA dehydratase activity"/>
    <property type="evidence" value="ECO:0007669"/>
    <property type="project" value="UniProtKB-EC"/>
</dbReference>
<reference evidence="15" key="1">
    <citation type="submission" date="2021-10" db="EMBL/GenBank/DDBJ databases">
        <title>De novo Genome Assembly of Clathrus columnatus (Basidiomycota, Fungi) Using Illumina and Nanopore Sequence Data.</title>
        <authorList>
            <person name="Ogiso-Tanaka E."/>
            <person name="Itagaki H."/>
            <person name="Hosoya T."/>
            <person name="Hosaka K."/>
        </authorList>
    </citation>
    <scope>NUCLEOTIDE SEQUENCE</scope>
    <source>
        <strain evidence="15">MO-923</strain>
    </source>
</reference>
<dbReference type="GO" id="GO:0030497">
    <property type="term" value="P:fatty acid elongation"/>
    <property type="evidence" value="ECO:0007669"/>
    <property type="project" value="TreeGrafter"/>
</dbReference>
<evidence type="ECO:0000256" key="11">
    <source>
        <dbReference type="ARBA" id="ARBA00023160"/>
    </source>
</evidence>
<keyword evidence="10 14" id="KW-0472">Membrane</keyword>
<evidence type="ECO:0000256" key="12">
    <source>
        <dbReference type="ARBA" id="ARBA00023239"/>
    </source>
</evidence>
<evidence type="ECO:0000256" key="9">
    <source>
        <dbReference type="ARBA" id="ARBA00023098"/>
    </source>
</evidence>
<dbReference type="GO" id="GO:0042761">
    <property type="term" value="P:very long-chain fatty acid biosynthetic process"/>
    <property type="evidence" value="ECO:0007669"/>
    <property type="project" value="TreeGrafter"/>
</dbReference>
<evidence type="ECO:0000256" key="7">
    <source>
        <dbReference type="ARBA" id="ARBA00022832"/>
    </source>
</evidence>
<comment type="function">
    <text evidence="14">Catalyzes the third of the four reactions of the long-chain fatty acids elongation cycle. This endoplasmic reticulum-bound enzymatic process, allows the addition of two carbons to the chain of long- and very long-chain fatty acids/VLCFAs per cycle. This enzyme catalyzes the dehydration of the 3-hydroxyacyl-CoA intermediate into trans-2,3-enoyl-CoA, within each cycle of fatty acid elongation. Thereby, it participates to the production of VLCFAs of different chain lengths that are involved in multiple biological processes as precursors of membrane lipids and lipid mediators.</text>
</comment>
<evidence type="ECO:0000313" key="15">
    <source>
        <dbReference type="EMBL" id="GJJ06240.1"/>
    </source>
</evidence>
<gene>
    <name evidence="15" type="ORF">Clacol_000430</name>
</gene>
<dbReference type="EC" id="4.2.1.134" evidence="4 14"/>
<dbReference type="PANTHER" id="PTHR11035:SF3">
    <property type="entry name" value="VERY-LONG-CHAIN (3R)-3-HYDROXYACYL-COA DEHYDRATASE"/>
    <property type="match status" value="1"/>
</dbReference>
<protein>
    <recommendedName>
        <fullName evidence="4 14">Very-long-chain (3R)-3-hydroxyacyl-CoA dehydratase</fullName>
        <ecNumber evidence="4 14">4.2.1.134</ecNumber>
    </recommendedName>
</protein>
<dbReference type="InterPro" id="IPR007482">
    <property type="entry name" value="Tyr_Pase-like_PTPLA"/>
</dbReference>
<comment type="subcellular location">
    <subcellularLocation>
        <location evidence="14">Endoplasmic reticulum membrane</location>
        <topology evidence="14">Multi-pass membrane protein</topology>
    </subcellularLocation>
    <subcellularLocation>
        <location evidence="1">Membrane</location>
        <topology evidence="1">Multi-pass membrane protein</topology>
    </subcellularLocation>
</comment>
<comment type="catalytic activity">
    <reaction evidence="13 14">
        <text>a very-long-chain (3R)-3-hydroxyacyl-CoA = a very-long-chain (2E)-enoyl-CoA + H2O</text>
        <dbReference type="Rhea" id="RHEA:45812"/>
        <dbReference type="ChEBI" id="CHEBI:15377"/>
        <dbReference type="ChEBI" id="CHEBI:83728"/>
        <dbReference type="ChEBI" id="CHEBI:85440"/>
        <dbReference type="EC" id="4.2.1.134"/>
    </reaction>
</comment>
<evidence type="ECO:0000256" key="4">
    <source>
        <dbReference type="ARBA" id="ARBA00013122"/>
    </source>
</evidence>
<comment type="caution">
    <text evidence="14">Lacks conserved residue(s) required for the propagation of feature annotation.</text>
</comment>
<comment type="pathway">
    <text evidence="2 14">Lipid metabolism; fatty acid biosynthesis.</text>
</comment>
<evidence type="ECO:0000256" key="13">
    <source>
        <dbReference type="ARBA" id="ARBA00036671"/>
    </source>
</evidence>
<evidence type="ECO:0000256" key="5">
    <source>
        <dbReference type="ARBA" id="ARBA00022516"/>
    </source>
</evidence>